<protein>
    <recommendedName>
        <fullName evidence="3">STAS/SEC14 domain-containing protein</fullName>
    </recommendedName>
</protein>
<evidence type="ECO:0000313" key="1">
    <source>
        <dbReference type="EMBL" id="TRZ40672.1"/>
    </source>
</evidence>
<evidence type="ECO:0000313" key="2">
    <source>
        <dbReference type="Proteomes" id="UP000319837"/>
    </source>
</evidence>
<dbReference type="AlphaFoldDB" id="A0A553SUL0"/>
<dbReference type="Proteomes" id="UP000319837">
    <property type="component" value="Unassembled WGS sequence"/>
</dbReference>
<accession>A0A553SUL0</accession>
<organism evidence="1 2">
    <name type="scientific">Niallia circulans</name>
    <name type="common">Bacillus circulans</name>
    <dbReference type="NCBI Taxonomy" id="1397"/>
    <lineage>
        <taxon>Bacteria</taxon>
        <taxon>Bacillati</taxon>
        <taxon>Bacillota</taxon>
        <taxon>Bacilli</taxon>
        <taxon>Bacillales</taxon>
        <taxon>Bacillaceae</taxon>
        <taxon>Niallia</taxon>
    </lineage>
</organism>
<proteinExistence type="predicted"/>
<comment type="caution">
    <text evidence="1">The sequence shown here is derived from an EMBL/GenBank/DDBJ whole genome shotgun (WGS) entry which is preliminary data.</text>
</comment>
<gene>
    <name evidence="1" type="ORF">CEQ21_01015</name>
</gene>
<reference evidence="2" key="1">
    <citation type="submission" date="2018-10" db="EMBL/GenBank/DDBJ databases">
        <title>FDA dAtabase for Regulatory Grade micrObial Sequences (FDA-ARGOS): Supporting development and validation of Infectious Disease Dx tests.</title>
        <authorList>
            <person name="Minogue T."/>
            <person name="Wolcott M."/>
            <person name="Wasieloski L."/>
            <person name="Aguilar W."/>
            <person name="Moore D."/>
            <person name="Tallon L."/>
            <person name="Sadzewicz L."/>
            <person name="Sengamalay N."/>
            <person name="Ott S."/>
            <person name="Godinez A."/>
            <person name="Nagaraj S."/>
            <person name="Vavikolanu K."/>
            <person name="Vyas G."/>
            <person name="Nadendla S."/>
            <person name="George J."/>
            <person name="Sichtig H."/>
        </authorList>
    </citation>
    <scope>NUCLEOTIDE SEQUENCE [LARGE SCALE GENOMIC DNA]</scope>
    <source>
        <strain evidence="2">FDAARGOS_343</strain>
    </source>
</reference>
<sequence>MIITNLTGYISIADVSMWFDSFEQKCNVFISQGKKFKLLVNRKGYTPEHFTVQKLWKDKFFSNVILENTIAIAFLLDEGDILDHLNQSNNKKNIRFSSDYDHLIEWITNY</sequence>
<evidence type="ECO:0008006" key="3">
    <source>
        <dbReference type="Google" id="ProtNLM"/>
    </source>
</evidence>
<dbReference type="EMBL" id="RIBP01000001">
    <property type="protein sequence ID" value="TRZ40672.1"/>
    <property type="molecule type" value="Genomic_DNA"/>
</dbReference>
<name>A0A553SUL0_NIACI</name>